<keyword evidence="3" id="KW-1185">Reference proteome</keyword>
<reference evidence="2 3" key="1">
    <citation type="submission" date="2024-05" db="EMBL/GenBank/DDBJ databases">
        <title>De novo assembly of an allotetraploid wild potato.</title>
        <authorList>
            <person name="Hosaka A.J."/>
        </authorList>
    </citation>
    <scope>NUCLEOTIDE SEQUENCE [LARGE SCALE GENOMIC DNA]</scope>
    <source>
        <tissue evidence="2">Young leaves</tissue>
    </source>
</reference>
<protein>
    <recommendedName>
        <fullName evidence="4">Secreted protein</fullName>
    </recommendedName>
</protein>
<keyword evidence="1" id="KW-0732">Signal</keyword>
<accession>A0ABD2V625</accession>
<evidence type="ECO:0000256" key="1">
    <source>
        <dbReference type="SAM" id="SignalP"/>
    </source>
</evidence>
<dbReference type="Proteomes" id="UP001627284">
    <property type="component" value="Unassembled WGS sequence"/>
</dbReference>
<evidence type="ECO:0000313" key="2">
    <source>
        <dbReference type="EMBL" id="KAL3375841.1"/>
    </source>
</evidence>
<feature type="signal peptide" evidence="1">
    <location>
        <begin position="1"/>
        <end position="21"/>
    </location>
</feature>
<comment type="caution">
    <text evidence="2">The sequence shown here is derived from an EMBL/GenBank/DDBJ whole genome shotgun (WGS) entry which is preliminary data.</text>
</comment>
<evidence type="ECO:0000313" key="3">
    <source>
        <dbReference type="Proteomes" id="UP001627284"/>
    </source>
</evidence>
<gene>
    <name evidence="2" type="ORF">AABB24_002682</name>
</gene>
<proteinExistence type="predicted"/>
<dbReference type="EMBL" id="JBJKTR010000002">
    <property type="protein sequence ID" value="KAL3375841.1"/>
    <property type="molecule type" value="Genomic_DNA"/>
</dbReference>
<sequence length="109" mass="12618">MFIWNLCFASNFSSLLMYSLAAICTDVRREKAIICVPAKRKKRLNRKDKNSINQLVLALLQLTLLRYLLKKIMFCYSFTKAICGFVFCHFDLESSGGCEVEKNLTYTSR</sequence>
<evidence type="ECO:0008006" key="4">
    <source>
        <dbReference type="Google" id="ProtNLM"/>
    </source>
</evidence>
<feature type="chain" id="PRO_5044804541" description="Secreted protein" evidence="1">
    <location>
        <begin position="22"/>
        <end position="109"/>
    </location>
</feature>
<organism evidence="2 3">
    <name type="scientific">Solanum stoloniferum</name>
    <dbReference type="NCBI Taxonomy" id="62892"/>
    <lineage>
        <taxon>Eukaryota</taxon>
        <taxon>Viridiplantae</taxon>
        <taxon>Streptophyta</taxon>
        <taxon>Embryophyta</taxon>
        <taxon>Tracheophyta</taxon>
        <taxon>Spermatophyta</taxon>
        <taxon>Magnoliopsida</taxon>
        <taxon>eudicotyledons</taxon>
        <taxon>Gunneridae</taxon>
        <taxon>Pentapetalae</taxon>
        <taxon>asterids</taxon>
        <taxon>lamiids</taxon>
        <taxon>Solanales</taxon>
        <taxon>Solanaceae</taxon>
        <taxon>Solanoideae</taxon>
        <taxon>Solaneae</taxon>
        <taxon>Solanum</taxon>
    </lineage>
</organism>
<name>A0ABD2V625_9SOLN</name>
<dbReference type="AlphaFoldDB" id="A0ABD2V625"/>